<dbReference type="Gene3D" id="2.120.10.30">
    <property type="entry name" value="TolB, C-terminal domain"/>
    <property type="match status" value="1"/>
</dbReference>
<organism evidence="2 3">
    <name type="scientific">Pricia mediterranea</name>
    <dbReference type="NCBI Taxonomy" id="3076079"/>
    <lineage>
        <taxon>Bacteria</taxon>
        <taxon>Pseudomonadati</taxon>
        <taxon>Bacteroidota</taxon>
        <taxon>Flavobacteriia</taxon>
        <taxon>Flavobacteriales</taxon>
        <taxon>Flavobacteriaceae</taxon>
        <taxon>Pricia</taxon>
    </lineage>
</organism>
<dbReference type="Pfam" id="PF23500">
    <property type="entry name" value="DUF7133"/>
    <property type="match status" value="1"/>
</dbReference>
<dbReference type="Proteomes" id="UP001250656">
    <property type="component" value="Unassembled WGS sequence"/>
</dbReference>
<feature type="domain" description="DUF7133" evidence="1">
    <location>
        <begin position="110"/>
        <end position="347"/>
    </location>
</feature>
<dbReference type="InterPro" id="IPR011041">
    <property type="entry name" value="Quinoprot_gluc/sorb_DH_b-prop"/>
</dbReference>
<evidence type="ECO:0000313" key="3">
    <source>
        <dbReference type="Proteomes" id="UP001250656"/>
    </source>
</evidence>
<proteinExistence type="predicted"/>
<dbReference type="EMBL" id="JAVTTP010000001">
    <property type="protein sequence ID" value="MDT7827234.1"/>
    <property type="molecule type" value="Genomic_DNA"/>
</dbReference>
<evidence type="ECO:0000259" key="1">
    <source>
        <dbReference type="Pfam" id="PF23500"/>
    </source>
</evidence>
<dbReference type="PANTHER" id="PTHR33546:SF1">
    <property type="entry name" value="LARGE, MULTIFUNCTIONAL SECRETED PROTEIN"/>
    <property type="match status" value="1"/>
</dbReference>
<reference evidence="2 3" key="1">
    <citation type="submission" date="2023-09" db="EMBL/GenBank/DDBJ databases">
        <title>Novel taxa isolated from Blanes Bay.</title>
        <authorList>
            <person name="Rey-Velasco X."/>
            <person name="Lucena T."/>
        </authorList>
    </citation>
    <scope>NUCLEOTIDE SEQUENCE [LARGE SCALE GENOMIC DNA]</scope>
    <source>
        <strain evidence="2 3">S334</strain>
    </source>
</reference>
<sequence length="423" mass="46900">MRTLAVIFSLTIFAYGLGQDKAIDSLPEPFATKSVSNFSNVLGWENGRTPKAPVGFTVTKYADGFENPRWLYELPNGDILVAQGNSNYGFFKRIGAWLIGVGKSKNLARSADLITLLRDTDNDGKPDVRETFLHDGLNQPFGMLLIGGSFYVANTDALMRYPYKEGQMSIAAKGEKIATLPAGKANQHWTRNIITNGDESKIYIAVGSGSNIMEKGIEKELLKANILRCNIDGSELEVFASGLRNPVGMDWEPETQVLWTVVNERDGLGNFLVPDYLTSVQEDGFYGWPYTYFGHEDPRVKIEKPTRRGEALIPDYALKSHTASLGLVFYDGNSFPEKYHGGAFVVQHGSWNKKKLSGYRVVFIPFENGKPSGPEEDFLTGFIVDPQEDEVYGRPVGAIVTQDGSLLVTDDKTHTIWRISAND</sequence>
<gene>
    <name evidence="2" type="ORF">RQM65_00975</name>
</gene>
<name>A0ABU3L0H4_9FLAO</name>
<dbReference type="InterPro" id="IPR055557">
    <property type="entry name" value="DUF7133"/>
</dbReference>
<protein>
    <submittedName>
        <fullName evidence="2">Sorbosone dehydrogenase family protein</fullName>
    </submittedName>
</protein>
<accession>A0ABU3L0H4</accession>
<evidence type="ECO:0000313" key="2">
    <source>
        <dbReference type="EMBL" id="MDT7827234.1"/>
    </source>
</evidence>
<comment type="caution">
    <text evidence="2">The sequence shown here is derived from an EMBL/GenBank/DDBJ whole genome shotgun (WGS) entry which is preliminary data.</text>
</comment>
<dbReference type="PANTHER" id="PTHR33546">
    <property type="entry name" value="LARGE, MULTIFUNCTIONAL SECRETED PROTEIN-RELATED"/>
    <property type="match status" value="1"/>
</dbReference>
<dbReference type="SUPFAM" id="SSF50952">
    <property type="entry name" value="Soluble quinoprotein glucose dehydrogenase"/>
    <property type="match status" value="1"/>
</dbReference>
<keyword evidence="3" id="KW-1185">Reference proteome</keyword>
<dbReference type="InterPro" id="IPR011042">
    <property type="entry name" value="6-blade_b-propeller_TolB-like"/>
</dbReference>
<dbReference type="RefSeq" id="WP_314012073.1">
    <property type="nucleotide sequence ID" value="NZ_JAVTTP010000001.1"/>
</dbReference>